<evidence type="ECO:0000313" key="4">
    <source>
        <dbReference type="EMBL" id="KAJ4746687.1"/>
    </source>
</evidence>
<dbReference type="PROSITE" id="PS50004">
    <property type="entry name" value="C2"/>
    <property type="match status" value="1"/>
</dbReference>
<dbReference type="Proteomes" id="UP001140206">
    <property type="component" value="Chromosome 5"/>
</dbReference>
<protein>
    <recommendedName>
        <fullName evidence="3">C2 domain-containing protein</fullName>
    </recommendedName>
</protein>
<evidence type="ECO:0000259" key="3">
    <source>
        <dbReference type="PROSITE" id="PS50004"/>
    </source>
</evidence>
<dbReference type="SUPFAM" id="SSF49562">
    <property type="entry name" value="C2 domain (Calcium/lipid-binding domain, CaLB)"/>
    <property type="match status" value="1"/>
</dbReference>
<dbReference type="Gene3D" id="2.60.40.150">
    <property type="entry name" value="C2 domain"/>
    <property type="match status" value="1"/>
</dbReference>
<name>A0AAV8G909_9POAL</name>
<comment type="caution">
    <text evidence="5">The sequence shown here is derived from an EMBL/GenBank/DDBJ whole genome shotgun (WGS) entry which is preliminary data.</text>
</comment>
<organism evidence="5 6">
    <name type="scientific">Rhynchospora pubera</name>
    <dbReference type="NCBI Taxonomy" id="906938"/>
    <lineage>
        <taxon>Eukaryota</taxon>
        <taxon>Viridiplantae</taxon>
        <taxon>Streptophyta</taxon>
        <taxon>Embryophyta</taxon>
        <taxon>Tracheophyta</taxon>
        <taxon>Spermatophyta</taxon>
        <taxon>Magnoliopsida</taxon>
        <taxon>Liliopsida</taxon>
        <taxon>Poales</taxon>
        <taxon>Cyperaceae</taxon>
        <taxon>Cyperoideae</taxon>
        <taxon>Rhynchosporeae</taxon>
        <taxon>Rhynchospora</taxon>
    </lineage>
</organism>
<accession>A0AAV8G909</accession>
<evidence type="ECO:0000313" key="5">
    <source>
        <dbReference type="EMBL" id="KAJ4800190.1"/>
    </source>
</evidence>
<dbReference type="EMBL" id="JAMFTS010000005">
    <property type="protein sequence ID" value="KAJ4746687.1"/>
    <property type="molecule type" value="Genomic_DNA"/>
</dbReference>
<dbReference type="GO" id="GO:0046872">
    <property type="term" value="F:metal ion binding"/>
    <property type="evidence" value="ECO:0007669"/>
    <property type="project" value="UniProtKB-KW"/>
</dbReference>
<dbReference type="AlphaFoldDB" id="A0AAV8G909"/>
<dbReference type="EMBL" id="JAMFTS010000002">
    <property type="protein sequence ID" value="KAJ4800190.1"/>
    <property type="molecule type" value="Genomic_DNA"/>
</dbReference>
<proteinExistence type="predicted"/>
<dbReference type="PANTHER" id="PTHR46502">
    <property type="entry name" value="C2 DOMAIN-CONTAINING"/>
    <property type="match status" value="1"/>
</dbReference>
<dbReference type="InterPro" id="IPR000008">
    <property type="entry name" value="C2_dom"/>
</dbReference>
<dbReference type="Proteomes" id="UP001140206">
    <property type="component" value="Chromosome 2"/>
</dbReference>
<dbReference type="Pfam" id="PF00168">
    <property type="entry name" value="C2"/>
    <property type="match status" value="1"/>
</dbReference>
<evidence type="ECO:0000256" key="1">
    <source>
        <dbReference type="ARBA" id="ARBA00022723"/>
    </source>
</evidence>
<feature type="domain" description="C2" evidence="3">
    <location>
        <begin position="37"/>
        <end position="158"/>
    </location>
</feature>
<evidence type="ECO:0000313" key="6">
    <source>
        <dbReference type="Proteomes" id="UP001140206"/>
    </source>
</evidence>
<keyword evidence="6" id="KW-1185">Reference proteome</keyword>
<reference evidence="5" key="1">
    <citation type="submission" date="2022-08" db="EMBL/GenBank/DDBJ databases">
        <authorList>
            <person name="Marques A."/>
        </authorList>
    </citation>
    <scope>NUCLEOTIDE SEQUENCE</scope>
    <source>
        <strain evidence="5">RhyPub2mFocal</strain>
        <tissue evidence="5">Leaves</tissue>
    </source>
</reference>
<sequence>MSFYRSALFLSPVLKLLLNNYQTSSIVSNCCLVLAYPFFVNSVSASISCAKMRGGALEVLLVRAEGLKRAHLLGSSGHYVIIQCGKQTIKSKITTEIDERVWWNEKFRFVLPQLEFQEMPKLIARTMKQTKFLEDYSIGETIIHLSEIVMEGCEKGFVEIKPAAYNIVLEDGTYQGEMKLGIRYIPDVELKEQRNICTRNYCQQKKQSICRDLLSIALKRIPWSKLFFFQKCSAYEESKKSE</sequence>
<dbReference type="InterPro" id="IPR035892">
    <property type="entry name" value="C2_domain_sf"/>
</dbReference>
<dbReference type="PANTHER" id="PTHR46502:SF14">
    <property type="entry name" value="CALCIUM-DEPENDENT LIPID-BINDING (CALB DOMAIN) FAMILY PROTEIN"/>
    <property type="match status" value="1"/>
</dbReference>
<keyword evidence="2" id="KW-0106">Calcium</keyword>
<gene>
    <name evidence="5" type="ORF">LUZ62_051436</name>
    <name evidence="4" type="ORF">LUZ62_081092</name>
</gene>
<evidence type="ECO:0000256" key="2">
    <source>
        <dbReference type="ARBA" id="ARBA00022837"/>
    </source>
</evidence>
<keyword evidence="1" id="KW-0479">Metal-binding</keyword>